<dbReference type="GO" id="GO:0045259">
    <property type="term" value="C:proton-transporting ATP synthase complex"/>
    <property type="evidence" value="ECO:0007669"/>
    <property type="project" value="UniProtKB-KW"/>
</dbReference>
<organism evidence="10 11">
    <name type="scientific">Melanomma pulvis-pyrius CBS 109.77</name>
    <dbReference type="NCBI Taxonomy" id="1314802"/>
    <lineage>
        <taxon>Eukaryota</taxon>
        <taxon>Fungi</taxon>
        <taxon>Dikarya</taxon>
        <taxon>Ascomycota</taxon>
        <taxon>Pezizomycotina</taxon>
        <taxon>Dothideomycetes</taxon>
        <taxon>Pleosporomycetidae</taxon>
        <taxon>Pleosporales</taxon>
        <taxon>Melanommataceae</taxon>
        <taxon>Melanomma</taxon>
    </lineage>
</organism>
<dbReference type="AlphaFoldDB" id="A0A6A6XJ91"/>
<sequence length="208" mass="21578">MSLAASRAVLRHSTFAARRAGIRNASSTSEAAAAAKEKAADFQSKASEGLSRVTSSAGSALSKAGSVTSEALGRSAEALGKVGGRTGRVVGGIQSLIPQTVYYSKVGLELTKLVAKERGITLPDVATFQGYFQPAINALRQPATLFAQTANSTAAQPANILNRVRSVTRTEWLSAGIIAAEVVGFFSVGEIIGRFKLVGYSSKAPAHH</sequence>
<dbReference type="GO" id="GO:0031966">
    <property type="term" value="C:mitochondrial membrane"/>
    <property type="evidence" value="ECO:0007669"/>
    <property type="project" value="UniProtKB-SubCell"/>
</dbReference>
<gene>
    <name evidence="10" type="ORF">K505DRAFT_323238</name>
</gene>
<comment type="subcellular location">
    <subcellularLocation>
        <location evidence="1">Mitochondrion membrane</location>
    </subcellularLocation>
</comment>
<evidence type="ECO:0000313" key="10">
    <source>
        <dbReference type="EMBL" id="KAF2796501.1"/>
    </source>
</evidence>
<reference evidence="10" key="1">
    <citation type="journal article" date="2020" name="Stud. Mycol.">
        <title>101 Dothideomycetes genomes: a test case for predicting lifestyles and emergence of pathogens.</title>
        <authorList>
            <person name="Haridas S."/>
            <person name="Albert R."/>
            <person name="Binder M."/>
            <person name="Bloem J."/>
            <person name="Labutti K."/>
            <person name="Salamov A."/>
            <person name="Andreopoulos B."/>
            <person name="Baker S."/>
            <person name="Barry K."/>
            <person name="Bills G."/>
            <person name="Bluhm B."/>
            <person name="Cannon C."/>
            <person name="Castanera R."/>
            <person name="Culley D."/>
            <person name="Daum C."/>
            <person name="Ezra D."/>
            <person name="Gonzalez J."/>
            <person name="Henrissat B."/>
            <person name="Kuo A."/>
            <person name="Liang C."/>
            <person name="Lipzen A."/>
            <person name="Lutzoni F."/>
            <person name="Magnuson J."/>
            <person name="Mondo S."/>
            <person name="Nolan M."/>
            <person name="Ohm R."/>
            <person name="Pangilinan J."/>
            <person name="Park H.-J."/>
            <person name="Ramirez L."/>
            <person name="Alfaro M."/>
            <person name="Sun H."/>
            <person name="Tritt A."/>
            <person name="Yoshinaga Y."/>
            <person name="Zwiers L.-H."/>
            <person name="Turgeon B."/>
            <person name="Goodwin S."/>
            <person name="Spatafora J."/>
            <person name="Crous P."/>
            <person name="Grigoriev I."/>
        </authorList>
    </citation>
    <scope>NUCLEOTIDE SEQUENCE</scope>
    <source>
        <strain evidence="10">CBS 109.77</strain>
    </source>
</reference>
<dbReference type="PANTHER" id="PTHR12386">
    <property type="entry name" value="ATP SYNTHASE SUBUNIT"/>
    <property type="match status" value="1"/>
</dbReference>
<evidence type="ECO:0000256" key="9">
    <source>
        <dbReference type="ARBA" id="ARBA00023310"/>
    </source>
</evidence>
<accession>A0A6A6XJ91</accession>
<keyword evidence="9" id="KW-0066">ATP synthesis</keyword>
<keyword evidence="7" id="KW-0496">Mitochondrion</keyword>
<evidence type="ECO:0000256" key="1">
    <source>
        <dbReference type="ARBA" id="ARBA00004325"/>
    </source>
</evidence>
<dbReference type="GO" id="GO:0015078">
    <property type="term" value="F:proton transmembrane transporter activity"/>
    <property type="evidence" value="ECO:0007669"/>
    <property type="project" value="InterPro"/>
</dbReference>
<evidence type="ECO:0000313" key="11">
    <source>
        <dbReference type="Proteomes" id="UP000799757"/>
    </source>
</evidence>
<keyword evidence="5" id="KW-0375">Hydrogen ion transport</keyword>
<evidence type="ECO:0000256" key="7">
    <source>
        <dbReference type="ARBA" id="ARBA00023128"/>
    </source>
</evidence>
<evidence type="ECO:0000256" key="2">
    <source>
        <dbReference type="ARBA" id="ARBA00005699"/>
    </source>
</evidence>
<evidence type="ECO:0008006" key="12">
    <source>
        <dbReference type="Google" id="ProtNLM"/>
    </source>
</evidence>
<evidence type="ECO:0000256" key="8">
    <source>
        <dbReference type="ARBA" id="ARBA00023136"/>
    </source>
</evidence>
<dbReference type="InterPro" id="IPR006808">
    <property type="entry name" value="ATP_synth_F0_gsu_mt"/>
</dbReference>
<evidence type="ECO:0000256" key="5">
    <source>
        <dbReference type="ARBA" id="ARBA00022781"/>
    </source>
</evidence>
<comment type="similarity">
    <text evidence="2">Belongs to the ATPase g subunit family.</text>
</comment>
<keyword evidence="11" id="KW-1185">Reference proteome</keyword>
<dbReference type="Proteomes" id="UP000799757">
    <property type="component" value="Unassembled WGS sequence"/>
</dbReference>
<evidence type="ECO:0000256" key="3">
    <source>
        <dbReference type="ARBA" id="ARBA00022448"/>
    </source>
</evidence>
<proteinExistence type="inferred from homology"/>
<keyword evidence="3" id="KW-0813">Transport</keyword>
<name>A0A6A6XJ91_9PLEO</name>
<evidence type="ECO:0000256" key="6">
    <source>
        <dbReference type="ARBA" id="ARBA00023065"/>
    </source>
</evidence>
<dbReference type="GO" id="GO:0015986">
    <property type="term" value="P:proton motive force-driven ATP synthesis"/>
    <property type="evidence" value="ECO:0007669"/>
    <property type="project" value="InterPro"/>
</dbReference>
<dbReference type="OrthoDB" id="437at2759"/>
<keyword evidence="4" id="KW-0138">CF(0)</keyword>
<protein>
    <recommendedName>
        <fullName evidence="12">Mitochondrial F1F0-ATP synthase-like protein g subunit</fullName>
    </recommendedName>
</protein>
<dbReference type="Pfam" id="PF04718">
    <property type="entry name" value="ATP-synt_G"/>
    <property type="match status" value="1"/>
</dbReference>
<dbReference type="EMBL" id="MU001829">
    <property type="protein sequence ID" value="KAF2796501.1"/>
    <property type="molecule type" value="Genomic_DNA"/>
</dbReference>
<keyword evidence="8" id="KW-0472">Membrane</keyword>
<evidence type="ECO:0000256" key="4">
    <source>
        <dbReference type="ARBA" id="ARBA00022547"/>
    </source>
</evidence>
<keyword evidence="6" id="KW-0406">Ion transport</keyword>